<proteinExistence type="inferred from homology"/>
<keyword evidence="4 8" id="KW-0812">Transmembrane</keyword>
<keyword evidence="6 8" id="KW-0472">Membrane</keyword>
<evidence type="ECO:0000256" key="1">
    <source>
        <dbReference type="ARBA" id="ARBA00004651"/>
    </source>
</evidence>
<dbReference type="RefSeq" id="WP_260795718.1">
    <property type="nucleotide sequence ID" value="NZ_CP093313.1"/>
</dbReference>
<dbReference type="GO" id="GO:0008381">
    <property type="term" value="F:mechanosensitive monoatomic ion channel activity"/>
    <property type="evidence" value="ECO:0007669"/>
    <property type="project" value="UniProtKB-ARBA"/>
</dbReference>
<keyword evidence="13" id="KW-1185">Reference proteome</keyword>
<dbReference type="AlphaFoldDB" id="A0A9J7BT42"/>
<dbReference type="Pfam" id="PF21088">
    <property type="entry name" value="MS_channel_1st"/>
    <property type="match status" value="1"/>
</dbReference>
<dbReference type="InterPro" id="IPR011066">
    <property type="entry name" value="MscS_channel_C_sf"/>
</dbReference>
<evidence type="ECO:0000313" key="12">
    <source>
        <dbReference type="EMBL" id="UWZ86075.1"/>
    </source>
</evidence>
<dbReference type="KEGG" id="orp:MOP44_09035"/>
<sequence>MAARPQLAAPKGTSAAPTTPAQAEPEKDPLGRTTPKGTILGFLAASHKKNFDLAEEYLDPRFRGKGSEDLIQQFAVVLDKRLPAKLNLISDKPEGSLADPLNPNREVVGRIGTSQGTLAIALERINDKKAGQIWLFDAGTLSAVPKVFEEINTAGISEIMPQALVIHGFLGIPAFEWMVVLLGVPLLWLVAFLLDHGLRWIAMLIWRRRSRNQDVDRPKVLSQPGRLLFVAIAMGALRHYLGLSLLARQIWSDAAGVVFLIALTWFLIRLARWAEGFISLRLRRRSLEGTASILRLGRRLADILVIFCGVIGILYLFGVNVSPALAGLGVGGIAVALAAQKTLENVIGGASIILDQAVNVGDTLKFGTTQGTVEEVGLRSTQVRTSERTLVSVPNGQLATVPIETISARDKFWFHPTFGLEYGTSSEQVRTILQNMKAVLGSHSAIDPNTYRATLIGLGTYSLTVEVSAYVFAPAWEAFLPIQEELLLRLMRIIEEAGSRVALPSQVVIQGRTGLMPESITVENKGSNSGFANG</sequence>
<dbReference type="InterPro" id="IPR006685">
    <property type="entry name" value="MscS_channel_2nd"/>
</dbReference>
<reference evidence="12" key="1">
    <citation type="submission" date="2021-04" db="EMBL/GenBank/DDBJ databases">
        <title>Phylogenetic analysis of Acidobacteriaceae.</title>
        <authorList>
            <person name="Qiu L."/>
            <person name="Zhang Q."/>
        </authorList>
    </citation>
    <scope>NUCLEOTIDE SEQUENCE</scope>
    <source>
        <strain evidence="12">DSM 25168</strain>
    </source>
</reference>
<dbReference type="SUPFAM" id="SSF82861">
    <property type="entry name" value="Mechanosensitive channel protein MscS (YggB), transmembrane region"/>
    <property type="match status" value="1"/>
</dbReference>
<dbReference type="InterPro" id="IPR049142">
    <property type="entry name" value="MS_channel_1st"/>
</dbReference>
<dbReference type="SUPFAM" id="SSF50182">
    <property type="entry name" value="Sm-like ribonucleoproteins"/>
    <property type="match status" value="1"/>
</dbReference>
<evidence type="ECO:0000256" key="2">
    <source>
        <dbReference type="ARBA" id="ARBA00008017"/>
    </source>
</evidence>
<evidence type="ECO:0000256" key="4">
    <source>
        <dbReference type="ARBA" id="ARBA00022692"/>
    </source>
</evidence>
<dbReference type="PANTHER" id="PTHR30566">
    <property type="entry name" value="YNAI-RELATED MECHANOSENSITIVE ION CHANNEL"/>
    <property type="match status" value="1"/>
</dbReference>
<feature type="transmembrane region" description="Helical" evidence="8">
    <location>
        <begin position="227"/>
        <end position="251"/>
    </location>
</feature>
<evidence type="ECO:0000259" key="11">
    <source>
        <dbReference type="Pfam" id="PF21088"/>
    </source>
</evidence>
<dbReference type="Pfam" id="PF21082">
    <property type="entry name" value="MS_channel_3rd"/>
    <property type="match status" value="1"/>
</dbReference>
<dbReference type="SUPFAM" id="SSF82689">
    <property type="entry name" value="Mechanosensitive channel protein MscS (YggB), C-terminal domain"/>
    <property type="match status" value="1"/>
</dbReference>
<keyword evidence="3" id="KW-1003">Cell membrane</keyword>
<dbReference type="EMBL" id="CP093313">
    <property type="protein sequence ID" value="UWZ86075.1"/>
    <property type="molecule type" value="Genomic_DNA"/>
</dbReference>
<evidence type="ECO:0000256" key="3">
    <source>
        <dbReference type="ARBA" id="ARBA00022475"/>
    </source>
</evidence>
<evidence type="ECO:0000256" key="5">
    <source>
        <dbReference type="ARBA" id="ARBA00022989"/>
    </source>
</evidence>
<evidence type="ECO:0000313" key="13">
    <source>
        <dbReference type="Proteomes" id="UP001059380"/>
    </source>
</evidence>
<protein>
    <submittedName>
        <fullName evidence="12">Mechanosensitive ion channel family protein</fullName>
    </submittedName>
</protein>
<evidence type="ECO:0000256" key="6">
    <source>
        <dbReference type="ARBA" id="ARBA00023136"/>
    </source>
</evidence>
<evidence type="ECO:0000259" key="10">
    <source>
        <dbReference type="Pfam" id="PF21082"/>
    </source>
</evidence>
<feature type="transmembrane region" description="Helical" evidence="8">
    <location>
        <begin position="300"/>
        <end position="317"/>
    </location>
</feature>
<evidence type="ECO:0000259" key="9">
    <source>
        <dbReference type="Pfam" id="PF00924"/>
    </source>
</evidence>
<comment type="similarity">
    <text evidence="2">Belongs to the MscS (TC 1.A.23) family.</text>
</comment>
<evidence type="ECO:0000256" key="7">
    <source>
        <dbReference type="SAM" id="MobiDB-lite"/>
    </source>
</evidence>
<dbReference type="Gene3D" id="1.10.287.1260">
    <property type="match status" value="1"/>
</dbReference>
<feature type="domain" description="Mechanosensitive ion channel transmembrane helices 2/3" evidence="11">
    <location>
        <begin position="303"/>
        <end position="340"/>
    </location>
</feature>
<dbReference type="InterPro" id="IPR023408">
    <property type="entry name" value="MscS_beta-dom_sf"/>
</dbReference>
<comment type="subcellular location">
    <subcellularLocation>
        <location evidence="1">Cell membrane</location>
        <topology evidence="1">Multi-pass membrane protein</topology>
    </subcellularLocation>
</comment>
<dbReference type="GO" id="GO:0005886">
    <property type="term" value="C:plasma membrane"/>
    <property type="evidence" value="ECO:0007669"/>
    <property type="project" value="UniProtKB-SubCell"/>
</dbReference>
<dbReference type="InterPro" id="IPR049278">
    <property type="entry name" value="MS_channel_C"/>
</dbReference>
<dbReference type="InterPro" id="IPR011014">
    <property type="entry name" value="MscS_channel_TM-2"/>
</dbReference>
<keyword evidence="5 8" id="KW-1133">Transmembrane helix</keyword>
<feature type="region of interest" description="Disordered" evidence="7">
    <location>
        <begin position="1"/>
        <end position="36"/>
    </location>
</feature>
<dbReference type="InterPro" id="IPR010920">
    <property type="entry name" value="LSM_dom_sf"/>
</dbReference>
<gene>
    <name evidence="12" type="ORF">MOP44_09035</name>
</gene>
<organism evidence="12 13">
    <name type="scientific">Occallatibacter riparius</name>
    <dbReference type="NCBI Taxonomy" id="1002689"/>
    <lineage>
        <taxon>Bacteria</taxon>
        <taxon>Pseudomonadati</taxon>
        <taxon>Acidobacteriota</taxon>
        <taxon>Terriglobia</taxon>
        <taxon>Terriglobales</taxon>
        <taxon>Acidobacteriaceae</taxon>
        <taxon>Occallatibacter</taxon>
    </lineage>
</organism>
<dbReference type="Proteomes" id="UP001059380">
    <property type="component" value="Chromosome"/>
</dbReference>
<feature type="transmembrane region" description="Helical" evidence="8">
    <location>
        <begin position="257"/>
        <end position="280"/>
    </location>
</feature>
<evidence type="ECO:0000256" key="8">
    <source>
        <dbReference type="SAM" id="Phobius"/>
    </source>
</evidence>
<accession>A0A9J7BT42</accession>
<name>A0A9J7BT42_9BACT</name>
<dbReference type="Pfam" id="PF00924">
    <property type="entry name" value="MS_channel_2nd"/>
    <property type="match status" value="1"/>
</dbReference>
<dbReference type="Gene3D" id="2.30.30.60">
    <property type="match status" value="1"/>
</dbReference>
<feature type="domain" description="Mechanosensitive ion channel MscS" evidence="9">
    <location>
        <begin position="342"/>
        <end position="404"/>
    </location>
</feature>
<dbReference type="PANTHER" id="PTHR30566:SF5">
    <property type="entry name" value="MECHANOSENSITIVE ION CHANNEL PROTEIN 1, MITOCHONDRIAL-RELATED"/>
    <property type="match status" value="1"/>
</dbReference>
<feature type="domain" description="Mechanosensitive ion channel MscS C-terminal" evidence="10">
    <location>
        <begin position="417"/>
        <end position="499"/>
    </location>
</feature>